<proteinExistence type="predicted"/>
<dbReference type="RefSeq" id="WP_264323328.1">
    <property type="nucleotide sequence ID" value="NZ_JADEXQ010000004.1"/>
</dbReference>
<dbReference type="AlphaFoldDB" id="A0A928Z1H3"/>
<organism evidence="1 2">
    <name type="scientific">Romeriopsis navalis LEGE 11480</name>
    <dbReference type="NCBI Taxonomy" id="2777977"/>
    <lineage>
        <taxon>Bacteria</taxon>
        <taxon>Bacillati</taxon>
        <taxon>Cyanobacteriota</taxon>
        <taxon>Cyanophyceae</taxon>
        <taxon>Leptolyngbyales</taxon>
        <taxon>Leptolyngbyaceae</taxon>
        <taxon>Romeriopsis</taxon>
        <taxon>Romeriopsis navalis</taxon>
    </lineage>
</organism>
<dbReference type="Proteomes" id="UP000625316">
    <property type="component" value="Unassembled WGS sequence"/>
</dbReference>
<sequence length="96" mass="10480">MGNHHPVQSMTDVASDRSQLTAQELSLQQTNVGMMGHVVSLEDRELCRSGIVLGELIQIMSVTARGSVIVKRASGEQMSLNHALTPCIRIKLIQLN</sequence>
<evidence type="ECO:0000313" key="2">
    <source>
        <dbReference type="Proteomes" id="UP000625316"/>
    </source>
</evidence>
<protein>
    <submittedName>
        <fullName evidence="1">Uncharacterized protein</fullName>
    </submittedName>
</protein>
<accession>A0A928Z1H3</accession>
<gene>
    <name evidence="1" type="ORF">IQ266_01875</name>
</gene>
<evidence type="ECO:0000313" key="1">
    <source>
        <dbReference type="EMBL" id="MBE9028504.1"/>
    </source>
</evidence>
<keyword evidence="2" id="KW-1185">Reference proteome</keyword>
<reference evidence="1" key="1">
    <citation type="submission" date="2020-10" db="EMBL/GenBank/DDBJ databases">
        <authorList>
            <person name="Castelo-Branco R."/>
            <person name="Eusebio N."/>
            <person name="Adriana R."/>
            <person name="Vieira A."/>
            <person name="Brugerolle De Fraissinette N."/>
            <person name="Rezende De Castro R."/>
            <person name="Schneider M.P."/>
            <person name="Vasconcelos V."/>
            <person name="Leao P.N."/>
        </authorList>
    </citation>
    <scope>NUCLEOTIDE SEQUENCE</scope>
    <source>
        <strain evidence="1">LEGE 11480</strain>
    </source>
</reference>
<dbReference type="EMBL" id="JADEXQ010000004">
    <property type="protein sequence ID" value="MBE9028504.1"/>
    <property type="molecule type" value="Genomic_DNA"/>
</dbReference>
<name>A0A928Z1H3_9CYAN</name>
<comment type="caution">
    <text evidence="1">The sequence shown here is derived from an EMBL/GenBank/DDBJ whole genome shotgun (WGS) entry which is preliminary data.</text>
</comment>